<dbReference type="GO" id="GO:0007368">
    <property type="term" value="P:determination of left/right symmetry"/>
    <property type="evidence" value="ECO:0007669"/>
    <property type="project" value="TreeGrafter"/>
</dbReference>
<sequence length="246" mass="26812">MAERIPKTSKELQNAIYDDFKRKVQDEAKKRAVSQHVDYDTFKNMVSVAHLRPLHAPCVQATAVDAMAPAWQFAADGTRQRNDETTSVNVELSSALPTAAPATSGDFQREWRRSCKTEEDKYKYLRLCGPATLRAIFKVEVGADLLGDMLQVIDAAWLTFASFAEDTSEGSALAEAAFVVSVLMALSDAGRFALTIRLLGAKAKESMRQLFHNISSAVAAAEAQDGSDALLSSENVEKLKGTYGAM</sequence>
<dbReference type="Pfam" id="PF13877">
    <property type="entry name" value="RPAP3_C"/>
    <property type="match status" value="1"/>
</dbReference>
<evidence type="ECO:0000256" key="1">
    <source>
        <dbReference type="ARBA" id="ARBA00004048"/>
    </source>
</evidence>
<evidence type="ECO:0000256" key="2">
    <source>
        <dbReference type="ARBA" id="ARBA00004230"/>
    </source>
</evidence>
<comment type="similarity">
    <text evidence="10">Belongs to the DNAAF19/PR46b family.</text>
</comment>
<comment type="subunit">
    <text evidence="4">Homodimer.</text>
</comment>
<feature type="domain" description="RNA-polymerase II-associated protein 3-like C-terminal" evidence="11">
    <location>
        <begin position="100"/>
        <end position="204"/>
    </location>
</feature>
<proteinExistence type="inferred from homology"/>
<dbReference type="EMBL" id="HBGG01035148">
    <property type="protein sequence ID" value="CAD9216187.1"/>
    <property type="molecule type" value="Transcribed_RNA"/>
</dbReference>
<dbReference type="GO" id="GO:0036159">
    <property type="term" value="P:inner dynein arm assembly"/>
    <property type="evidence" value="ECO:0007669"/>
    <property type="project" value="TreeGrafter"/>
</dbReference>
<name>A0A7S1X9I0_9CHLO</name>
<dbReference type="InterPro" id="IPR042422">
    <property type="entry name" value="CC103"/>
</dbReference>
<evidence type="ECO:0000256" key="9">
    <source>
        <dbReference type="ARBA" id="ARBA00023273"/>
    </source>
</evidence>
<evidence type="ECO:0000256" key="3">
    <source>
        <dbReference type="ARBA" id="ARBA00004496"/>
    </source>
</evidence>
<dbReference type="GO" id="GO:0003351">
    <property type="term" value="P:epithelial cilium movement involved in extracellular fluid movement"/>
    <property type="evidence" value="ECO:0007669"/>
    <property type="project" value="TreeGrafter"/>
</dbReference>
<dbReference type="GO" id="GO:0036157">
    <property type="term" value="C:outer dynein arm"/>
    <property type="evidence" value="ECO:0007669"/>
    <property type="project" value="InterPro"/>
</dbReference>
<evidence type="ECO:0000256" key="4">
    <source>
        <dbReference type="ARBA" id="ARBA00011738"/>
    </source>
</evidence>
<evidence type="ECO:0000256" key="6">
    <source>
        <dbReference type="ARBA" id="ARBA00022794"/>
    </source>
</evidence>
<dbReference type="PANTHER" id="PTHR28572">
    <property type="entry name" value="COILED-COIL DOMAIN-CONTAINING PROTEIN 103"/>
    <property type="match status" value="1"/>
</dbReference>
<evidence type="ECO:0000259" key="11">
    <source>
        <dbReference type="Pfam" id="PF13877"/>
    </source>
</evidence>
<organism evidence="13">
    <name type="scientific">Tetraselmis chuii</name>
    <dbReference type="NCBI Taxonomy" id="63592"/>
    <lineage>
        <taxon>Eukaryota</taxon>
        <taxon>Viridiplantae</taxon>
        <taxon>Chlorophyta</taxon>
        <taxon>core chlorophytes</taxon>
        <taxon>Chlorodendrophyceae</taxon>
        <taxon>Chlorodendrales</taxon>
        <taxon>Chlorodendraceae</taxon>
        <taxon>Tetraselmis</taxon>
    </lineage>
</organism>
<evidence type="ECO:0008006" key="14">
    <source>
        <dbReference type="Google" id="ProtNLM"/>
    </source>
</evidence>
<accession>A0A7S1X9I0</accession>
<evidence type="ECO:0000256" key="5">
    <source>
        <dbReference type="ARBA" id="ARBA00022490"/>
    </source>
</evidence>
<evidence type="ECO:0000313" key="13">
    <source>
        <dbReference type="EMBL" id="CAD9216187.1"/>
    </source>
</evidence>
<dbReference type="GO" id="GO:0005576">
    <property type="term" value="C:extracellular region"/>
    <property type="evidence" value="ECO:0007669"/>
    <property type="project" value="GOC"/>
</dbReference>
<keyword evidence="9" id="KW-0966">Cell projection</keyword>
<dbReference type="InterPro" id="IPR031733">
    <property type="entry name" value="Dynein_attach_N"/>
</dbReference>
<dbReference type="Pfam" id="PF15867">
    <property type="entry name" value="Dynein_attach_N"/>
    <property type="match status" value="1"/>
</dbReference>
<evidence type="ECO:0000256" key="10">
    <source>
        <dbReference type="ARBA" id="ARBA00049986"/>
    </source>
</evidence>
<evidence type="ECO:0000256" key="8">
    <source>
        <dbReference type="ARBA" id="ARBA00023069"/>
    </source>
</evidence>
<keyword evidence="8" id="KW-0969">Cilium</keyword>
<keyword evidence="5" id="KW-0963">Cytoplasm</keyword>
<comment type="function">
    <text evidence="1">Dynein-attachment factor required for cilia motility.</text>
</comment>
<gene>
    <name evidence="13" type="ORF">TCHU04912_LOCUS18427</name>
</gene>
<dbReference type="InterPro" id="IPR025986">
    <property type="entry name" value="RPAP3-like_C"/>
</dbReference>
<protein>
    <recommendedName>
        <fullName evidence="14">Dynein attachment factor N-terminal domain-containing protein</fullName>
    </recommendedName>
</protein>
<keyword evidence="7" id="KW-0282">Flagellum</keyword>
<keyword evidence="6" id="KW-0970">Cilium biogenesis/degradation</keyword>
<evidence type="ECO:0000256" key="7">
    <source>
        <dbReference type="ARBA" id="ARBA00022846"/>
    </source>
</evidence>
<dbReference type="AlphaFoldDB" id="A0A7S1X9I0"/>
<evidence type="ECO:0000259" key="12">
    <source>
        <dbReference type="Pfam" id="PF15867"/>
    </source>
</evidence>
<reference evidence="13" key="1">
    <citation type="submission" date="2021-01" db="EMBL/GenBank/DDBJ databases">
        <authorList>
            <person name="Corre E."/>
            <person name="Pelletier E."/>
            <person name="Niang G."/>
            <person name="Scheremetjew M."/>
            <person name="Finn R."/>
            <person name="Kale V."/>
            <person name="Holt S."/>
            <person name="Cochrane G."/>
            <person name="Meng A."/>
            <person name="Brown T."/>
            <person name="Cohen L."/>
        </authorList>
    </citation>
    <scope>NUCLEOTIDE SEQUENCE</scope>
    <source>
        <strain evidence="13">PLY429</strain>
    </source>
</reference>
<dbReference type="PANTHER" id="PTHR28572:SF1">
    <property type="entry name" value="COILED-COIL DOMAIN-CONTAINING PROTEIN 103"/>
    <property type="match status" value="1"/>
</dbReference>
<comment type="subcellular location">
    <subcellularLocation>
        <location evidence="2">Cell projection</location>
        <location evidence="2">Cilium</location>
        <location evidence="2">Flagellum</location>
    </subcellularLocation>
    <subcellularLocation>
        <location evidence="3">Cytoplasm</location>
    </subcellularLocation>
</comment>
<feature type="domain" description="Dynein attachment factor N-terminal" evidence="12">
    <location>
        <begin position="9"/>
        <end position="55"/>
    </location>
</feature>
<dbReference type="GO" id="GO:0031514">
    <property type="term" value="C:motile cilium"/>
    <property type="evidence" value="ECO:0007669"/>
    <property type="project" value="UniProtKB-SubCell"/>
</dbReference>